<feature type="region of interest" description="Disordered" evidence="5">
    <location>
        <begin position="510"/>
        <end position="536"/>
    </location>
</feature>
<protein>
    <submittedName>
        <fullName evidence="8">Organic cation transporter protein</fullName>
    </submittedName>
</protein>
<evidence type="ECO:0000256" key="5">
    <source>
        <dbReference type="SAM" id="MobiDB-lite"/>
    </source>
</evidence>
<comment type="subcellular location">
    <subcellularLocation>
        <location evidence="1">Membrane</location>
        <topology evidence="1">Multi-pass membrane protein</topology>
    </subcellularLocation>
</comment>
<keyword evidence="2 6" id="KW-0812">Transmembrane</keyword>
<evidence type="ECO:0000256" key="1">
    <source>
        <dbReference type="ARBA" id="ARBA00004141"/>
    </source>
</evidence>
<feature type="transmembrane region" description="Helical" evidence="6">
    <location>
        <begin position="184"/>
        <end position="205"/>
    </location>
</feature>
<sequence>MHFDDILKVIGEFGPYQKRIYFLLCLPILFHSMFELRNAYIMYTPKQMCATIDSPVHLKETASNNSGDSSRYHDQYEYGECSVTIGNNSSNTTSYACSSWSYDKTVFTSTYVSEYNLVCDSALTAAYIQGIIHFGSLTGSFLEGFISDRFGRKRILCGSITLAMVVGTCAAFSPNIYVFTVLGYLQSLSCSFTYSSAFISGLELVGPSKRRWAGILINFFYSTGMILLSGIGYGFRDWKYIQIACSLPLGLFIVYWWIIPESPRWLISQGRYKEAHAIIRTIAKYNKCEDKLFLNQLTDDDDEEPERFKIWHLFSSWSIIVRCVIIWVNWIIISIIYFGFSLNAANLSGNFYLNHLLASLVEFPANAVAFVLLDRIGRKKLFILGMVIGGLCLLLTGVFEHFWPVEIISISFAMVGKFGITIGYAVVYVWSAELFPTGLRSTGLGLGCMFGDLGYIFAPYVLQLTRRVPGYGRVLPLFLFAVLALGVSFLTLLLPETTMESLPETMQIHPEKFESPKDSSQRRISGDKLTVEESLL</sequence>
<dbReference type="PROSITE" id="PS00216">
    <property type="entry name" value="SUGAR_TRANSPORT_1"/>
    <property type="match status" value="1"/>
</dbReference>
<dbReference type="GO" id="GO:0022857">
    <property type="term" value="F:transmembrane transporter activity"/>
    <property type="evidence" value="ECO:0007669"/>
    <property type="project" value="InterPro"/>
</dbReference>
<evidence type="ECO:0000259" key="7">
    <source>
        <dbReference type="PROSITE" id="PS50850"/>
    </source>
</evidence>
<feature type="domain" description="Major facilitator superfamily (MFS) profile" evidence="7">
    <location>
        <begin position="82"/>
        <end position="498"/>
    </location>
</feature>
<reference evidence="8 9" key="1">
    <citation type="journal article" date="2017" name="Nat. Ecol. Evol.">
        <title>Scallop genome provides insights into evolution of bilaterian karyotype and development.</title>
        <authorList>
            <person name="Wang S."/>
            <person name="Zhang J."/>
            <person name="Jiao W."/>
            <person name="Li J."/>
            <person name="Xun X."/>
            <person name="Sun Y."/>
            <person name="Guo X."/>
            <person name="Huan P."/>
            <person name="Dong B."/>
            <person name="Zhang L."/>
            <person name="Hu X."/>
            <person name="Sun X."/>
            <person name="Wang J."/>
            <person name="Zhao C."/>
            <person name="Wang Y."/>
            <person name="Wang D."/>
            <person name="Huang X."/>
            <person name="Wang R."/>
            <person name="Lv J."/>
            <person name="Li Y."/>
            <person name="Zhang Z."/>
            <person name="Liu B."/>
            <person name="Lu W."/>
            <person name="Hui Y."/>
            <person name="Liang J."/>
            <person name="Zhou Z."/>
            <person name="Hou R."/>
            <person name="Li X."/>
            <person name="Liu Y."/>
            <person name="Li H."/>
            <person name="Ning X."/>
            <person name="Lin Y."/>
            <person name="Zhao L."/>
            <person name="Xing Q."/>
            <person name="Dou J."/>
            <person name="Li Y."/>
            <person name="Mao J."/>
            <person name="Guo H."/>
            <person name="Dou H."/>
            <person name="Li T."/>
            <person name="Mu C."/>
            <person name="Jiang W."/>
            <person name="Fu Q."/>
            <person name="Fu X."/>
            <person name="Miao Y."/>
            <person name="Liu J."/>
            <person name="Yu Q."/>
            <person name="Li R."/>
            <person name="Liao H."/>
            <person name="Li X."/>
            <person name="Kong Y."/>
            <person name="Jiang Z."/>
            <person name="Chourrout D."/>
            <person name="Li R."/>
            <person name="Bao Z."/>
        </authorList>
    </citation>
    <scope>NUCLEOTIDE SEQUENCE [LARGE SCALE GENOMIC DNA]</scope>
    <source>
        <strain evidence="8 9">PY_sf001</strain>
    </source>
</reference>
<dbReference type="AlphaFoldDB" id="A0A210PM36"/>
<evidence type="ECO:0000256" key="6">
    <source>
        <dbReference type="SAM" id="Phobius"/>
    </source>
</evidence>
<keyword evidence="3 6" id="KW-1133">Transmembrane helix</keyword>
<evidence type="ECO:0000256" key="4">
    <source>
        <dbReference type="ARBA" id="ARBA00023136"/>
    </source>
</evidence>
<feature type="transmembrane region" description="Helical" evidence="6">
    <location>
        <begin position="20"/>
        <end position="36"/>
    </location>
</feature>
<dbReference type="EMBL" id="NEDP02005587">
    <property type="protein sequence ID" value="OWF37562.1"/>
    <property type="molecule type" value="Genomic_DNA"/>
</dbReference>
<dbReference type="Proteomes" id="UP000242188">
    <property type="component" value="Unassembled WGS sequence"/>
</dbReference>
<dbReference type="CDD" id="cd17317">
    <property type="entry name" value="MFS_SLC22"/>
    <property type="match status" value="1"/>
</dbReference>
<accession>A0A210PM36</accession>
<dbReference type="InterPro" id="IPR020846">
    <property type="entry name" value="MFS_dom"/>
</dbReference>
<dbReference type="Pfam" id="PF00083">
    <property type="entry name" value="Sugar_tr"/>
    <property type="match status" value="1"/>
</dbReference>
<feature type="transmembrane region" description="Helical" evidence="6">
    <location>
        <begin position="474"/>
        <end position="494"/>
    </location>
</feature>
<evidence type="ECO:0000256" key="2">
    <source>
        <dbReference type="ARBA" id="ARBA00022692"/>
    </source>
</evidence>
<proteinExistence type="predicted"/>
<feature type="transmembrane region" description="Helical" evidence="6">
    <location>
        <begin position="155"/>
        <end position="178"/>
    </location>
</feature>
<dbReference type="InterPro" id="IPR036259">
    <property type="entry name" value="MFS_trans_sf"/>
</dbReference>
<feature type="transmembrane region" description="Helical" evidence="6">
    <location>
        <begin position="240"/>
        <end position="259"/>
    </location>
</feature>
<dbReference type="GO" id="GO:0016020">
    <property type="term" value="C:membrane"/>
    <property type="evidence" value="ECO:0007669"/>
    <property type="project" value="UniProtKB-SubCell"/>
</dbReference>
<organism evidence="8 9">
    <name type="scientific">Mizuhopecten yessoensis</name>
    <name type="common">Japanese scallop</name>
    <name type="synonym">Patinopecten yessoensis</name>
    <dbReference type="NCBI Taxonomy" id="6573"/>
    <lineage>
        <taxon>Eukaryota</taxon>
        <taxon>Metazoa</taxon>
        <taxon>Spiralia</taxon>
        <taxon>Lophotrochozoa</taxon>
        <taxon>Mollusca</taxon>
        <taxon>Bivalvia</taxon>
        <taxon>Autobranchia</taxon>
        <taxon>Pteriomorphia</taxon>
        <taxon>Pectinida</taxon>
        <taxon>Pectinoidea</taxon>
        <taxon>Pectinidae</taxon>
        <taxon>Mizuhopecten</taxon>
    </lineage>
</organism>
<keyword evidence="4 6" id="KW-0472">Membrane</keyword>
<feature type="transmembrane region" description="Helical" evidence="6">
    <location>
        <begin position="212"/>
        <end position="234"/>
    </location>
</feature>
<dbReference type="Gene3D" id="1.20.1250.20">
    <property type="entry name" value="MFS general substrate transporter like domains"/>
    <property type="match status" value="1"/>
</dbReference>
<evidence type="ECO:0000313" key="9">
    <source>
        <dbReference type="Proteomes" id="UP000242188"/>
    </source>
</evidence>
<keyword evidence="9" id="KW-1185">Reference proteome</keyword>
<dbReference type="OrthoDB" id="6124591at2759"/>
<feature type="transmembrane region" description="Helical" evidence="6">
    <location>
        <begin position="381"/>
        <end position="402"/>
    </location>
</feature>
<evidence type="ECO:0000313" key="8">
    <source>
        <dbReference type="EMBL" id="OWF37562.1"/>
    </source>
</evidence>
<dbReference type="InterPro" id="IPR005829">
    <property type="entry name" value="Sugar_transporter_CS"/>
</dbReference>
<dbReference type="STRING" id="6573.A0A210PM36"/>
<dbReference type="PANTHER" id="PTHR24064">
    <property type="entry name" value="SOLUTE CARRIER FAMILY 22 MEMBER"/>
    <property type="match status" value="1"/>
</dbReference>
<feature type="transmembrane region" description="Helical" evidence="6">
    <location>
        <begin position="319"/>
        <end position="340"/>
    </location>
</feature>
<comment type="caution">
    <text evidence="8">The sequence shown here is derived from an EMBL/GenBank/DDBJ whole genome shotgun (WGS) entry which is preliminary data.</text>
</comment>
<evidence type="ECO:0000256" key="3">
    <source>
        <dbReference type="ARBA" id="ARBA00022989"/>
    </source>
</evidence>
<name>A0A210PM36_MIZYE</name>
<dbReference type="PROSITE" id="PS50850">
    <property type="entry name" value="MFS"/>
    <property type="match status" value="1"/>
</dbReference>
<feature type="transmembrane region" description="Helical" evidence="6">
    <location>
        <begin position="352"/>
        <end position="374"/>
    </location>
</feature>
<feature type="transmembrane region" description="Helical" evidence="6">
    <location>
        <begin position="408"/>
        <end position="430"/>
    </location>
</feature>
<feature type="transmembrane region" description="Helical" evidence="6">
    <location>
        <begin position="442"/>
        <end position="462"/>
    </location>
</feature>
<dbReference type="SUPFAM" id="SSF103473">
    <property type="entry name" value="MFS general substrate transporter"/>
    <property type="match status" value="1"/>
</dbReference>
<dbReference type="InterPro" id="IPR005828">
    <property type="entry name" value="MFS_sugar_transport-like"/>
</dbReference>
<gene>
    <name evidence="8" type="ORF">KP79_PYT07432</name>
</gene>